<dbReference type="OrthoDB" id="9815592at2"/>
<dbReference type="PROSITE" id="PS00101">
    <property type="entry name" value="HEXAPEP_TRANSFERASES"/>
    <property type="match status" value="1"/>
</dbReference>
<dbReference type="InterPro" id="IPR018357">
    <property type="entry name" value="Hexapep_transf_CS"/>
</dbReference>
<keyword evidence="7" id="KW-1185">Reference proteome</keyword>
<dbReference type="PANTHER" id="PTHR23416">
    <property type="entry name" value="SIALIC ACID SYNTHASE-RELATED"/>
    <property type="match status" value="1"/>
</dbReference>
<gene>
    <name evidence="6" type="ORF">D9R08_11405</name>
</gene>
<evidence type="ECO:0000256" key="1">
    <source>
        <dbReference type="ARBA" id="ARBA00007274"/>
    </source>
</evidence>
<dbReference type="GO" id="GO:0016407">
    <property type="term" value="F:acetyltransferase activity"/>
    <property type="evidence" value="ECO:0007669"/>
    <property type="project" value="InterPro"/>
</dbReference>
<dbReference type="PANTHER" id="PTHR23416:SF23">
    <property type="entry name" value="ACETYLTRANSFERASE C18B11.09C-RELATED"/>
    <property type="match status" value="1"/>
</dbReference>
<organism evidence="6 7">
    <name type="scientific">Rhodophyticola porphyridii</name>
    <dbReference type="NCBI Taxonomy" id="1852017"/>
    <lineage>
        <taxon>Bacteria</taxon>
        <taxon>Pseudomonadati</taxon>
        <taxon>Pseudomonadota</taxon>
        <taxon>Alphaproteobacteria</taxon>
        <taxon>Rhodobacterales</taxon>
        <taxon>Roseobacteraceae</taxon>
        <taxon>Rhodophyticola</taxon>
    </lineage>
</organism>
<keyword evidence="2 6" id="KW-0808">Transferase</keyword>
<keyword evidence="3" id="KW-0677">Repeat</keyword>
<dbReference type="Proteomes" id="UP000281343">
    <property type="component" value="Unassembled WGS sequence"/>
</dbReference>
<accession>A0A3L9Y581</accession>
<dbReference type="Pfam" id="PF00132">
    <property type="entry name" value="Hexapep"/>
    <property type="match status" value="1"/>
</dbReference>
<dbReference type="GO" id="GO:0005829">
    <property type="term" value="C:cytosol"/>
    <property type="evidence" value="ECO:0007669"/>
    <property type="project" value="TreeGrafter"/>
</dbReference>
<dbReference type="SMART" id="SM01266">
    <property type="entry name" value="Mac"/>
    <property type="match status" value="1"/>
</dbReference>
<dbReference type="CDD" id="cd03357">
    <property type="entry name" value="LbH_MAT_GAT"/>
    <property type="match status" value="1"/>
</dbReference>
<proteinExistence type="inferred from homology"/>
<comment type="similarity">
    <text evidence="1">Belongs to the transferase hexapeptide repeat family.</text>
</comment>
<feature type="domain" description="Maltose/galactoside acetyltransferase" evidence="5">
    <location>
        <begin position="4"/>
        <end position="58"/>
    </location>
</feature>
<reference evidence="6 7" key="1">
    <citation type="submission" date="2018-10" db="EMBL/GenBank/DDBJ databases">
        <authorList>
            <person name="Jung H.S."/>
            <person name="Jeon C.O."/>
        </authorList>
    </citation>
    <scope>NUCLEOTIDE SEQUENCE [LARGE SCALE GENOMIC DNA]</scope>
    <source>
        <strain evidence="6 7">MA-7-27</strain>
    </source>
</reference>
<dbReference type="AlphaFoldDB" id="A0A3L9Y581"/>
<evidence type="ECO:0000313" key="6">
    <source>
        <dbReference type="EMBL" id="RMA42207.1"/>
    </source>
</evidence>
<evidence type="ECO:0000256" key="2">
    <source>
        <dbReference type="ARBA" id="ARBA00022679"/>
    </source>
</evidence>
<dbReference type="InterPro" id="IPR051159">
    <property type="entry name" value="Hexapeptide_acetyltransf"/>
</dbReference>
<evidence type="ECO:0000256" key="4">
    <source>
        <dbReference type="ARBA" id="ARBA00023315"/>
    </source>
</evidence>
<dbReference type="InterPro" id="IPR001451">
    <property type="entry name" value="Hexapep"/>
</dbReference>
<dbReference type="InterPro" id="IPR024688">
    <property type="entry name" value="Mac_dom"/>
</dbReference>
<dbReference type="Pfam" id="PF12464">
    <property type="entry name" value="Mac"/>
    <property type="match status" value="1"/>
</dbReference>
<protein>
    <submittedName>
        <fullName evidence="6">Sugar O-acetyltransferase</fullName>
    </submittedName>
</protein>
<dbReference type="Gene3D" id="2.160.10.10">
    <property type="entry name" value="Hexapeptide repeat proteins"/>
    <property type="match status" value="1"/>
</dbReference>
<sequence length="182" mass="19133">MSEREKMAAGTWYSCLDEELEEMRMVARRAVHQHATMAPDPRGGMAPLLRDLFASVGADVMLEAPFHCAYGVNISLADRVYMNAGCVILDTAPVRIGAHTMLGPGVHIYCAEHDHDPARRAAGLEIARPVTLGANVWIGGGAILLPGVRIGDGAIVGAGAVVSRDVAPGQTVTGMPARARPG</sequence>
<dbReference type="GO" id="GO:0008374">
    <property type="term" value="F:O-acyltransferase activity"/>
    <property type="evidence" value="ECO:0007669"/>
    <property type="project" value="TreeGrafter"/>
</dbReference>
<dbReference type="SUPFAM" id="SSF51161">
    <property type="entry name" value="Trimeric LpxA-like enzymes"/>
    <property type="match status" value="1"/>
</dbReference>
<comment type="caution">
    <text evidence="6">The sequence shown here is derived from an EMBL/GenBank/DDBJ whole genome shotgun (WGS) entry which is preliminary data.</text>
</comment>
<name>A0A3L9Y581_9RHOB</name>
<evidence type="ECO:0000256" key="3">
    <source>
        <dbReference type="ARBA" id="ARBA00022737"/>
    </source>
</evidence>
<dbReference type="InterPro" id="IPR011004">
    <property type="entry name" value="Trimer_LpxA-like_sf"/>
</dbReference>
<evidence type="ECO:0000313" key="7">
    <source>
        <dbReference type="Proteomes" id="UP000281343"/>
    </source>
</evidence>
<dbReference type="EMBL" id="RCNT01000005">
    <property type="protein sequence ID" value="RMA42207.1"/>
    <property type="molecule type" value="Genomic_DNA"/>
</dbReference>
<evidence type="ECO:0000259" key="5">
    <source>
        <dbReference type="SMART" id="SM01266"/>
    </source>
</evidence>
<keyword evidence="4" id="KW-0012">Acyltransferase</keyword>